<reference evidence="3" key="1">
    <citation type="submission" date="2016-06" db="UniProtKB">
        <authorList>
            <consortium name="WormBaseParasite"/>
        </authorList>
    </citation>
    <scope>IDENTIFICATION</scope>
</reference>
<keyword evidence="2" id="KW-1185">Reference proteome</keyword>
<protein>
    <submittedName>
        <fullName evidence="3">Transposase</fullName>
    </submittedName>
</protein>
<gene>
    <name evidence="1" type="ORF">SSLN_LOCUS11851</name>
</gene>
<evidence type="ECO:0000313" key="1">
    <source>
        <dbReference type="EMBL" id="VDL98236.1"/>
    </source>
</evidence>
<name>A0A183T5V3_SCHSO</name>
<accession>A0A183T5V3</accession>
<dbReference type="AlphaFoldDB" id="A0A183T5V3"/>
<organism evidence="3">
    <name type="scientific">Schistocephalus solidus</name>
    <name type="common">Tapeworm</name>
    <dbReference type="NCBI Taxonomy" id="70667"/>
    <lineage>
        <taxon>Eukaryota</taxon>
        <taxon>Metazoa</taxon>
        <taxon>Spiralia</taxon>
        <taxon>Lophotrochozoa</taxon>
        <taxon>Platyhelminthes</taxon>
        <taxon>Cestoda</taxon>
        <taxon>Eucestoda</taxon>
        <taxon>Diphyllobothriidea</taxon>
        <taxon>Diphyllobothriidae</taxon>
        <taxon>Schistocephalus</taxon>
    </lineage>
</organism>
<dbReference type="OrthoDB" id="6257278at2759"/>
<proteinExistence type="predicted"/>
<evidence type="ECO:0000313" key="2">
    <source>
        <dbReference type="Proteomes" id="UP000275846"/>
    </source>
</evidence>
<dbReference type="Proteomes" id="UP000275846">
    <property type="component" value="Unassembled WGS sequence"/>
</dbReference>
<evidence type="ECO:0000313" key="3">
    <source>
        <dbReference type="WBParaSite" id="SSLN_0001230101-mRNA-1"/>
    </source>
</evidence>
<dbReference type="PANTHER" id="PTHR21301:SF10">
    <property type="entry name" value="REVERSE TRANSCRIPTASE DOMAIN-CONTAINING PROTEIN"/>
    <property type="match status" value="1"/>
</dbReference>
<reference evidence="1 2" key="2">
    <citation type="submission" date="2018-11" db="EMBL/GenBank/DDBJ databases">
        <authorList>
            <consortium name="Pathogen Informatics"/>
        </authorList>
    </citation>
    <scope>NUCLEOTIDE SEQUENCE [LARGE SCALE GENOMIC DNA]</scope>
    <source>
        <strain evidence="1 2">NST_G2</strain>
    </source>
</reference>
<dbReference type="WBParaSite" id="SSLN_0001230101-mRNA-1">
    <property type="protein sequence ID" value="SSLN_0001230101-mRNA-1"/>
    <property type="gene ID" value="SSLN_0001230101"/>
</dbReference>
<sequence length="103" mass="11873">MIEEFQSVLNPVFPDIQFTMEAEINNQLPFLDVLVHRKSKGHLTTTVYMKPTNTRQILSYHKRRNPSQGNDRVTRETIETWHTETTSINRCVALSGACQALRA</sequence>
<dbReference type="EMBL" id="UYSU01036844">
    <property type="protein sequence ID" value="VDL98236.1"/>
    <property type="molecule type" value="Genomic_DNA"/>
</dbReference>
<dbReference type="PANTHER" id="PTHR21301">
    <property type="entry name" value="REVERSE TRANSCRIPTASE"/>
    <property type="match status" value="1"/>
</dbReference>